<organism evidence="1">
    <name type="scientific">marine sediment metagenome</name>
    <dbReference type="NCBI Taxonomy" id="412755"/>
    <lineage>
        <taxon>unclassified sequences</taxon>
        <taxon>metagenomes</taxon>
        <taxon>ecological metagenomes</taxon>
    </lineage>
</organism>
<dbReference type="AlphaFoldDB" id="X1E4C2"/>
<reference evidence="1" key="1">
    <citation type="journal article" date="2014" name="Front. Microbiol.">
        <title>High frequency of phylogenetically diverse reductive dehalogenase-homologous genes in deep subseafloor sedimentary metagenomes.</title>
        <authorList>
            <person name="Kawai M."/>
            <person name="Futagami T."/>
            <person name="Toyoda A."/>
            <person name="Takaki Y."/>
            <person name="Nishi S."/>
            <person name="Hori S."/>
            <person name="Arai W."/>
            <person name="Tsubouchi T."/>
            <person name="Morono Y."/>
            <person name="Uchiyama I."/>
            <person name="Ito T."/>
            <person name="Fujiyama A."/>
            <person name="Inagaki F."/>
            <person name="Takami H."/>
        </authorList>
    </citation>
    <scope>NUCLEOTIDE SEQUENCE</scope>
    <source>
        <strain evidence="1">Expedition CK06-06</strain>
    </source>
</reference>
<proteinExistence type="predicted"/>
<gene>
    <name evidence="1" type="ORF">S01H4_46020</name>
</gene>
<dbReference type="EMBL" id="BART01025668">
    <property type="protein sequence ID" value="GAH03488.1"/>
    <property type="molecule type" value="Genomic_DNA"/>
</dbReference>
<protein>
    <submittedName>
        <fullName evidence="1">Uncharacterized protein</fullName>
    </submittedName>
</protein>
<evidence type="ECO:0000313" key="1">
    <source>
        <dbReference type="EMBL" id="GAH03488.1"/>
    </source>
</evidence>
<name>X1E4C2_9ZZZZ</name>
<feature type="non-terminal residue" evidence="1">
    <location>
        <position position="1"/>
    </location>
</feature>
<sequence length="148" mass="16327">RDSIIDIDTSLLLGARLDYTVKYTDGSVREEGAWIDLDDEQIVFEALAKGEAKSGVVDLTGKIGSAATFTIKVESGLGNWSEVMYDVWLTLGFSKEPPTPPGPSGFDWVEWLRDNAWWITLGTIGILGTGAHHRRPTDWVIPRVVPRA</sequence>
<accession>X1E4C2</accession>
<comment type="caution">
    <text evidence="1">The sequence shown here is derived from an EMBL/GenBank/DDBJ whole genome shotgun (WGS) entry which is preliminary data.</text>
</comment>